<feature type="transmembrane region" description="Helical" evidence="5">
    <location>
        <begin position="261"/>
        <end position="281"/>
    </location>
</feature>
<proteinExistence type="predicted"/>
<evidence type="ECO:0008006" key="8">
    <source>
        <dbReference type="Google" id="ProtNLM"/>
    </source>
</evidence>
<keyword evidence="2 5" id="KW-0812">Transmembrane</keyword>
<evidence type="ECO:0000313" key="6">
    <source>
        <dbReference type="EMBL" id="GJJ15320.1"/>
    </source>
</evidence>
<gene>
    <name evidence="6" type="ORF">Clacol_009596</name>
</gene>
<evidence type="ECO:0000256" key="1">
    <source>
        <dbReference type="ARBA" id="ARBA00004141"/>
    </source>
</evidence>
<evidence type="ECO:0000256" key="2">
    <source>
        <dbReference type="ARBA" id="ARBA00022692"/>
    </source>
</evidence>
<dbReference type="InterPro" id="IPR036259">
    <property type="entry name" value="MFS_trans_sf"/>
</dbReference>
<dbReference type="Pfam" id="PF07690">
    <property type="entry name" value="MFS_1"/>
    <property type="match status" value="1"/>
</dbReference>
<accession>A0AAV5ARB8</accession>
<keyword evidence="7" id="KW-1185">Reference proteome</keyword>
<evidence type="ECO:0000256" key="4">
    <source>
        <dbReference type="ARBA" id="ARBA00023136"/>
    </source>
</evidence>
<feature type="transmembrane region" description="Helical" evidence="5">
    <location>
        <begin position="185"/>
        <end position="207"/>
    </location>
</feature>
<keyword evidence="4 5" id="KW-0472">Membrane</keyword>
<reference evidence="6" key="1">
    <citation type="submission" date="2021-10" db="EMBL/GenBank/DDBJ databases">
        <title>De novo Genome Assembly of Clathrus columnatus (Basidiomycota, Fungi) Using Illumina and Nanopore Sequence Data.</title>
        <authorList>
            <person name="Ogiso-Tanaka E."/>
            <person name="Itagaki H."/>
            <person name="Hosoya T."/>
            <person name="Hosaka K."/>
        </authorList>
    </citation>
    <scope>NUCLEOTIDE SEQUENCE</scope>
    <source>
        <strain evidence="6">MO-923</strain>
    </source>
</reference>
<dbReference type="GO" id="GO:0022857">
    <property type="term" value="F:transmembrane transporter activity"/>
    <property type="evidence" value="ECO:0007669"/>
    <property type="project" value="InterPro"/>
</dbReference>
<evidence type="ECO:0000256" key="3">
    <source>
        <dbReference type="ARBA" id="ARBA00022989"/>
    </source>
</evidence>
<evidence type="ECO:0000313" key="7">
    <source>
        <dbReference type="Proteomes" id="UP001050691"/>
    </source>
</evidence>
<dbReference type="Proteomes" id="UP001050691">
    <property type="component" value="Unassembled WGS sequence"/>
</dbReference>
<name>A0AAV5ARB8_9AGAM</name>
<dbReference type="PANTHER" id="PTHR23502">
    <property type="entry name" value="MAJOR FACILITATOR SUPERFAMILY"/>
    <property type="match status" value="1"/>
</dbReference>
<feature type="transmembrane region" description="Helical" evidence="5">
    <location>
        <begin position="123"/>
        <end position="141"/>
    </location>
</feature>
<sequence length="298" mass="32649">MSRRVSGDPRVSKAWPMEHPVSHNDMTACIHNTPTHLLIRHSLAHMEKKEWEATNETTFELPNITKIATTQTHDGQPATNPADPLFHIPINTVTYQVSAFGIGNTIGSLLWTPVADTYGRRPVYLFAGLTSVLAAIASSFASSFGGYLIATVFRGLSSFAPTVLTAISIAGLFPLHERGAKIGIWIYLIHGCYVFVLGILVLIPQVYPPLYGFDSRQTGLAYFGLFLGSQIGEIFAGRLSDTIIVRRTRLGGAIFEPAMRLYFLPLGVISLTTGLLLWGIFVDIKTPWYGPVIMEGVV</sequence>
<dbReference type="PANTHER" id="PTHR23502:SF34">
    <property type="entry name" value="PROTEIN HOL1"/>
    <property type="match status" value="1"/>
</dbReference>
<evidence type="ECO:0000256" key="5">
    <source>
        <dbReference type="SAM" id="Phobius"/>
    </source>
</evidence>
<dbReference type="AlphaFoldDB" id="A0AAV5ARB8"/>
<dbReference type="SUPFAM" id="SSF103473">
    <property type="entry name" value="MFS general substrate transporter"/>
    <property type="match status" value="1"/>
</dbReference>
<dbReference type="GO" id="GO:0005886">
    <property type="term" value="C:plasma membrane"/>
    <property type="evidence" value="ECO:0007669"/>
    <property type="project" value="TreeGrafter"/>
</dbReference>
<protein>
    <recommendedName>
        <fullName evidence="8">Major facilitator superfamily (MFS) profile domain-containing protein</fullName>
    </recommendedName>
</protein>
<dbReference type="InterPro" id="IPR011701">
    <property type="entry name" value="MFS"/>
</dbReference>
<dbReference type="EMBL" id="BPWL01000011">
    <property type="protein sequence ID" value="GJJ15320.1"/>
    <property type="molecule type" value="Genomic_DNA"/>
</dbReference>
<keyword evidence="3 5" id="KW-1133">Transmembrane helix</keyword>
<dbReference type="Gene3D" id="1.20.1720.10">
    <property type="entry name" value="Multidrug resistance protein D"/>
    <property type="match status" value="1"/>
</dbReference>
<comment type="caution">
    <text evidence="6">The sequence shown here is derived from an EMBL/GenBank/DDBJ whole genome shotgun (WGS) entry which is preliminary data.</text>
</comment>
<comment type="subcellular location">
    <subcellularLocation>
        <location evidence="1">Membrane</location>
        <topology evidence="1">Multi-pass membrane protein</topology>
    </subcellularLocation>
</comment>
<organism evidence="6 7">
    <name type="scientific">Clathrus columnatus</name>
    <dbReference type="NCBI Taxonomy" id="1419009"/>
    <lineage>
        <taxon>Eukaryota</taxon>
        <taxon>Fungi</taxon>
        <taxon>Dikarya</taxon>
        <taxon>Basidiomycota</taxon>
        <taxon>Agaricomycotina</taxon>
        <taxon>Agaricomycetes</taxon>
        <taxon>Phallomycetidae</taxon>
        <taxon>Phallales</taxon>
        <taxon>Clathraceae</taxon>
        <taxon>Clathrus</taxon>
    </lineage>
</organism>
<feature type="transmembrane region" description="Helical" evidence="5">
    <location>
        <begin position="219"/>
        <end position="240"/>
    </location>
</feature>
<feature type="transmembrane region" description="Helical" evidence="5">
    <location>
        <begin position="147"/>
        <end position="173"/>
    </location>
</feature>